<feature type="domain" description="DUF4190" evidence="3">
    <location>
        <begin position="86"/>
        <end position="150"/>
    </location>
</feature>
<organism evidence="4 5">
    <name type="scientific">Micromonospora parathelypteridis</name>
    <dbReference type="NCBI Taxonomy" id="1839617"/>
    <lineage>
        <taxon>Bacteria</taxon>
        <taxon>Bacillati</taxon>
        <taxon>Actinomycetota</taxon>
        <taxon>Actinomycetes</taxon>
        <taxon>Micromonosporales</taxon>
        <taxon>Micromonosporaceae</taxon>
        <taxon>Micromonospora</taxon>
    </lineage>
</organism>
<keyword evidence="2" id="KW-1133">Transmembrane helix</keyword>
<feature type="region of interest" description="Disordered" evidence="1">
    <location>
        <begin position="1"/>
        <end position="43"/>
    </location>
</feature>
<evidence type="ECO:0000256" key="1">
    <source>
        <dbReference type="SAM" id="MobiDB-lite"/>
    </source>
</evidence>
<comment type="caution">
    <text evidence="4">The sequence shown here is derived from an EMBL/GenBank/DDBJ whole genome shotgun (WGS) entry which is preliminary data.</text>
</comment>
<evidence type="ECO:0000259" key="3">
    <source>
        <dbReference type="Pfam" id="PF13828"/>
    </source>
</evidence>
<feature type="transmembrane region" description="Helical" evidence="2">
    <location>
        <begin position="135"/>
        <end position="160"/>
    </location>
</feature>
<evidence type="ECO:0000256" key="2">
    <source>
        <dbReference type="SAM" id="Phobius"/>
    </source>
</evidence>
<dbReference type="Pfam" id="PF13828">
    <property type="entry name" value="DUF4190"/>
    <property type="match status" value="1"/>
</dbReference>
<feature type="compositionally biased region" description="Low complexity" evidence="1">
    <location>
        <begin position="28"/>
        <end position="40"/>
    </location>
</feature>
<feature type="transmembrane region" description="Helical" evidence="2">
    <location>
        <begin position="86"/>
        <end position="115"/>
    </location>
</feature>
<dbReference type="InterPro" id="IPR025241">
    <property type="entry name" value="DUF4190"/>
</dbReference>
<keyword evidence="2" id="KW-0812">Transmembrane</keyword>
<name>A0A840VNU8_9ACTN</name>
<dbReference type="AlphaFoldDB" id="A0A840VNU8"/>
<reference evidence="4 5" key="1">
    <citation type="submission" date="2020-08" db="EMBL/GenBank/DDBJ databases">
        <title>Sequencing the genomes of 1000 actinobacteria strains.</title>
        <authorList>
            <person name="Klenk H.-P."/>
        </authorList>
    </citation>
    <scope>NUCLEOTIDE SEQUENCE [LARGE SCALE GENOMIC DNA]</scope>
    <source>
        <strain evidence="4 5">DSM 103125</strain>
    </source>
</reference>
<dbReference type="RefSeq" id="WP_184180798.1">
    <property type="nucleotide sequence ID" value="NZ_BMNF01000001.1"/>
</dbReference>
<sequence>MSYPSPHDHEPSQEQPTQPFSAPPHPAQPYAAQPYPEQPYAAPPYSAPPYSAPPYPAQPYSAPPYPVAPFSPVFPVVVTPPPTSGLAVASLIAGLVGVLGGWCLFGVPCVAAVILGHMATAATKRGERGGHGIAIAGLILGYIFVVPGVILTALFGLGLITS</sequence>
<dbReference type="Proteomes" id="UP000586947">
    <property type="component" value="Unassembled WGS sequence"/>
</dbReference>
<accession>A0A840VNU8</accession>
<proteinExistence type="predicted"/>
<evidence type="ECO:0000313" key="5">
    <source>
        <dbReference type="Proteomes" id="UP000586947"/>
    </source>
</evidence>
<evidence type="ECO:0000313" key="4">
    <source>
        <dbReference type="EMBL" id="MBB5478712.1"/>
    </source>
</evidence>
<feature type="compositionally biased region" description="Basic and acidic residues" evidence="1">
    <location>
        <begin position="1"/>
        <end position="12"/>
    </location>
</feature>
<gene>
    <name evidence="4" type="ORF">HNR20_003217</name>
</gene>
<dbReference type="EMBL" id="JACHDP010000001">
    <property type="protein sequence ID" value="MBB5478712.1"/>
    <property type="molecule type" value="Genomic_DNA"/>
</dbReference>
<keyword evidence="5" id="KW-1185">Reference proteome</keyword>
<protein>
    <recommendedName>
        <fullName evidence="3">DUF4190 domain-containing protein</fullName>
    </recommendedName>
</protein>
<keyword evidence="2" id="KW-0472">Membrane</keyword>